<evidence type="ECO:0000256" key="1">
    <source>
        <dbReference type="SAM" id="Phobius"/>
    </source>
</evidence>
<dbReference type="Proteomes" id="UP001501788">
    <property type="component" value="Unassembled WGS sequence"/>
</dbReference>
<keyword evidence="1" id="KW-1133">Transmembrane helix</keyword>
<proteinExistence type="predicted"/>
<evidence type="ECO:0000313" key="2">
    <source>
        <dbReference type="EMBL" id="GAA4422332.1"/>
    </source>
</evidence>
<reference evidence="3" key="1">
    <citation type="journal article" date="2019" name="Int. J. Syst. Evol. Microbiol.">
        <title>The Global Catalogue of Microorganisms (GCM) 10K type strain sequencing project: providing services to taxonomists for standard genome sequencing and annotation.</title>
        <authorList>
            <consortium name="The Broad Institute Genomics Platform"/>
            <consortium name="The Broad Institute Genome Sequencing Center for Infectious Disease"/>
            <person name="Wu L."/>
            <person name="Ma J."/>
        </authorList>
    </citation>
    <scope>NUCLEOTIDE SEQUENCE [LARGE SCALE GENOMIC DNA]</scope>
    <source>
        <strain evidence="3">JCM 31890</strain>
    </source>
</reference>
<keyword evidence="3" id="KW-1185">Reference proteome</keyword>
<dbReference type="RefSeq" id="WP_345062429.1">
    <property type="nucleotide sequence ID" value="NZ_BAABEX010000007.1"/>
</dbReference>
<name>A0ABP8L4Q9_9BURK</name>
<feature type="transmembrane region" description="Helical" evidence="1">
    <location>
        <begin position="38"/>
        <end position="60"/>
    </location>
</feature>
<sequence>MPAPADRWQWLHRLIWVLIYGGLLTLVLGIATGRESPAQGWSLGVAGAVAAVVGVVLIAVRSRLGSGTPAAPAQPPRNPPGA</sequence>
<organism evidence="2 3">
    <name type="scientific">Acidovorax lacteus</name>
    <dbReference type="NCBI Taxonomy" id="1924988"/>
    <lineage>
        <taxon>Bacteria</taxon>
        <taxon>Pseudomonadati</taxon>
        <taxon>Pseudomonadota</taxon>
        <taxon>Betaproteobacteria</taxon>
        <taxon>Burkholderiales</taxon>
        <taxon>Comamonadaceae</taxon>
        <taxon>Acidovorax</taxon>
    </lineage>
</organism>
<gene>
    <name evidence="2" type="ORF">GCM10023090_13370</name>
</gene>
<accession>A0ABP8L4Q9</accession>
<keyword evidence="1" id="KW-0812">Transmembrane</keyword>
<dbReference type="EMBL" id="BAABEX010000007">
    <property type="protein sequence ID" value="GAA4422332.1"/>
    <property type="molecule type" value="Genomic_DNA"/>
</dbReference>
<evidence type="ECO:0000313" key="3">
    <source>
        <dbReference type="Proteomes" id="UP001501788"/>
    </source>
</evidence>
<keyword evidence="1" id="KW-0472">Membrane</keyword>
<comment type="caution">
    <text evidence="2">The sequence shown here is derived from an EMBL/GenBank/DDBJ whole genome shotgun (WGS) entry which is preliminary data.</text>
</comment>
<protein>
    <submittedName>
        <fullName evidence="2">Uncharacterized protein</fullName>
    </submittedName>
</protein>
<feature type="transmembrane region" description="Helical" evidence="1">
    <location>
        <begin position="14"/>
        <end position="32"/>
    </location>
</feature>